<dbReference type="Proteomes" id="UP001500620">
    <property type="component" value="Unassembled WGS sequence"/>
</dbReference>
<comment type="caution">
    <text evidence="2">The sequence shown here is derived from an EMBL/GenBank/DDBJ whole genome shotgun (WGS) entry which is preliminary data.</text>
</comment>
<reference evidence="3" key="1">
    <citation type="journal article" date="2019" name="Int. J. Syst. Evol. Microbiol.">
        <title>The Global Catalogue of Microorganisms (GCM) 10K type strain sequencing project: providing services to taxonomists for standard genome sequencing and annotation.</title>
        <authorList>
            <consortium name="The Broad Institute Genomics Platform"/>
            <consortium name="The Broad Institute Genome Sequencing Center for Infectious Disease"/>
            <person name="Wu L."/>
            <person name="Ma J."/>
        </authorList>
    </citation>
    <scope>NUCLEOTIDE SEQUENCE [LARGE SCALE GENOMIC DNA]</scope>
    <source>
        <strain evidence="3">JCM 17441</strain>
    </source>
</reference>
<gene>
    <name evidence="2" type="ORF">GCM10022255_039820</name>
</gene>
<feature type="region of interest" description="Disordered" evidence="1">
    <location>
        <begin position="1"/>
        <end position="21"/>
    </location>
</feature>
<feature type="region of interest" description="Disordered" evidence="1">
    <location>
        <begin position="65"/>
        <end position="85"/>
    </location>
</feature>
<name>A0ABP8D9N1_9ACTN</name>
<keyword evidence="3" id="KW-1185">Reference proteome</keyword>
<proteinExistence type="predicted"/>
<sequence length="85" mass="9105">MSDPAVSSAASGRLGPTKQYFRGMRGSPRYVALGCVENKRLQRTATGRVSSIGPTACSVAGIEEQSRTHHMDDGNRELGARQIDV</sequence>
<organism evidence="2 3">
    <name type="scientific">Dactylosporangium darangshiense</name>
    <dbReference type="NCBI Taxonomy" id="579108"/>
    <lineage>
        <taxon>Bacteria</taxon>
        <taxon>Bacillati</taxon>
        <taxon>Actinomycetota</taxon>
        <taxon>Actinomycetes</taxon>
        <taxon>Micromonosporales</taxon>
        <taxon>Micromonosporaceae</taxon>
        <taxon>Dactylosporangium</taxon>
    </lineage>
</organism>
<dbReference type="EMBL" id="BAABAT010000010">
    <property type="protein sequence ID" value="GAA4250590.1"/>
    <property type="molecule type" value="Genomic_DNA"/>
</dbReference>
<evidence type="ECO:0000256" key="1">
    <source>
        <dbReference type="SAM" id="MobiDB-lite"/>
    </source>
</evidence>
<evidence type="ECO:0000313" key="3">
    <source>
        <dbReference type="Proteomes" id="UP001500620"/>
    </source>
</evidence>
<protein>
    <submittedName>
        <fullName evidence="2">Uncharacterized protein</fullName>
    </submittedName>
</protein>
<evidence type="ECO:0000313" key="2">
    <source>
        <dbReference type="EMBL" id="GAA4250590.1"/>
    </source>
</evidence>
<accession>A0ABP8D9N1</accession>